<dbReference type="OrthoDB" id="3214109at2759"/>
<keyword evidence="3" id="KW-0732">Signal</keyword>
<dbReference type="PROSITE" id="PS51717">
    <property type="entry name" value="G_VLIG"/>
    <property type="match status" value="1"/>
</dbReference>
<dbReference type="InterPro" id="IPR002035">
    <property type="entry name" value="VWF_A"/>
</dbReference>
<dbReference type="PANTHER" id="PTHR22796">
    <property type="entry name" value="URG4-RELATED"/>
    <property type="match status" value="1"/>
</dbReference>
<reference evidence="7" key="1">
    <citation type="submission" date="2021-01" db="EMBL/GenBank/DDBJ databases">
        <authorList>
            <consortium name="Genoscope - CEA"/>
            <person name="William W."/>
        </authorList>
    </citation>
    <scope>NUCLEOTIDE SEQUENCE</scope>
</reference>
<dbReference type="Pfam" id="PF25106">
    <property type="entry name" value="VWA_4"/>
    <property type="match status" value="1"/>
</dbReference>
<dbReference type="InterPro" id="IPR030383">
    <property type="entry name" value="G_VLIG_dom"/>
</dbReference>
<organism evidence="7 8">
    <name type="scientific">Paramecium sonneborni</name>
    <dbReference type="NCBI Taxonomy" id="65129"/>
    <lineage>
        <taxon>Eukaryota</taxon>
        <taxon>Sar</taxon>
        <taxon>Alveolata</taxon>
        <taxon>Ciliophora</taxon>
        <taxon>Intramacronucleata</taxon>
        <taxon>Oligohymenophorea</taxon>
        <taxon>Peniculida</taxon>
        <taxon>Parameciidae</taxon>
        <taxon>Paramecium</taxon>
    </lineage>
</organism>
<feature type="coiled-coil region" evidence="4">
    <location>
        <begin position="1049"/>
        <end position="1176"/>
    </location>
</feature>
<feature type="coiled-coil region" evidence="4">
    <location>
        <begin position="1212"/>
        <end position="1259"/>
    </location>
</feature>
<dbReference type="CDD" id="cd00198">
    <property type="entry name" value="vWFA"/>
    <property type="match status" value="1"/>
</dbReference>
<proteinExistence type="predicted"/>
<accession>A0A8S1PDK6</accession>
<evidence type="ECO:0000313" key="7">
    <source>
        <dbReference type="EMBL" id="CAD8101167.1"/>
    </source>
</evidence>
<feature type="coiled-coil region" evidence="4">
    <location>
        <begin position="665"/>
        <end position="714"/>
    </location>
</feature>
<name>A0A8S1PDK6_9CILI</name>
<comment type="caution">
    <text evidence="7">The sequence shown here is derived from an EMBL/GenBank/DDBJ whole genome shotgun (WGS) entry which is preliminary data.</text>
</comment>
<evidence type="ECO:0008006" key="9">
    <source>
        <dbReference type="Google" id="ProtNLM"/>
    </source>
</evidence>
<dbReference type="InterPro" id="IPR006073">
    <property type="entry name" value="GTP-bd"/>
</dbReference>
<feature type="coiled-coil region" evidence="4">
    <location>
        <begin position="873"/>
        <end position="1019"/>
    </location>
</feature>
<keyword evidence="2" id="KW-0964">Secreted</keyword>
<evidence type="ECO:0000259" key="6">
    <source>
        <dbReference type="PROSITE" id="PS51717"/>
    </source>
</evidence>
<evidence type="ECO:0000256" key="4">
    <source>
        <dbReference type="SAM" id="Coils"/>
    </source>
</evidence>
<sequence length="1909" mass="224889">MSICEQCIYQENRCIDIQIQQVAYMSQQKKFIILTKKSDVYFLLEDSKQIIQATCSSKNNQKPFKFHYNVNQDQIQQLLSCPSGKYFYLAQGEQCFMYDMNCQQIRTINVKGKIKIFSDQSDLIILDEIDQITQKKDLTVLTNVISQKTINKLGEEEKQIIGNPSFDILKGSFIKFGPNSLFLSESKKKQISFIIDSSKKSLIETYFNRMNLNNVNLVDTDNLHYSEISLKDLQNIMFSRVPLQLCTTENGTLIPLVDGFRQEASIQQKVSVYEKAKQLKLGFIEEYLKNDISKIFVIGIIGKQSSGKSYLLNRVFGTRFSVSSARCTDGIWASIGWIEGQKFLILDCEGLFNSARTNQEEVQMLAFLTAICDISILNSDITFNRYMNELFNNLTNASSYLKGETLFKGNLHIVLRDVSSNDNSGIDNELLSNLYRLKSSESQDIVFLKKLFNNNFTVEKLFNFEHSKFDEQIINLRQYFSKVAQASKRWEDGNKLLQMMKILLCQLELSDHGNAYLIDLKLQIEKIIENQKNLWDKFSTNHQQMIRLDQQKYQFPQGEIIFFNISLLKQLQEDLQLNDTIMNHNQNLNIMETEFNNLMTSRKEQILQQTKEQLYRFQQPEMIEIISKEEGLLANYINNQIQQYQFCKEKCSECYLNCNQFKNHIKEYDKLMNKLQTTKVALEKEIAESSIQNEDQEQQINKRLSEIIEQLQKQDFQISKFEKIIKKDEEEKQLLKCIQNLSQFEFCDTENNQLKLEAFQQSLGKDETQQQNLKLELTVENLDQLFCLIGANSKQKQQQSSKNAEVLRENKNNQKQLQNILEDVQNKIIKNDLNQKQLLDQQDQLYQKAKEFQKYIKEIDQEQQILQNNLSQVINLRIDNNNLIKQLEEISSQLQNEEKNLEFIQEQIKIQEQKKQQPCLDKFCFYNESDLFEEFQEIRKEKEMILQEIDKLQKQKEKLHKLESMKQEQANMSVKKQKEKEKYENDLKISIQSDLTKKKNEIELNLQLYQQQLNKQKFEDLEIFEEIINKESQNISSDSLKKNTYHQFLNFKKAEEKDSEEELQNLYIQFQKTEQNIKNLAKAQEQIFKYQNIQNCKIEAENSLSENQKELVKINEQNRFIVIEQETLKRNMQEANIQNDLLNTNNNKLINENEQIEKALQNNEQWKEQISECLKILYIIDESKQIAMLQEFEECKQYQQLQNSDLTYTKQCQLLKDEKETLLKEKQELDQRIQLYFQVGEGKQQLKELLNQIQKLEKLQGNVHSCQRQSHLCEEKCQACPDKSCNHKAGHDEKQEHLCSKLDHICDMNCSVQDCQNKCKNIRNHSGNHTCNNKHICKKICDYCDKQCQYDKTEIHQSHICLDKNNGCNQECELCDKNCKEQHQHSIKSGTYCEKKCSKHHQHQRQPTGTHLCNDIHYCKETCTKQGICNVEYESVQATWKSKISEFQYTKYIPKNGGKKKCMHQIPKGKYNHDQEHVCMRDTDFQYHFCDQKCPECQSFCELKYDHKGLHYSSKHRNKDDQKFTLQKGKKNQIKVVSEDGKTVKNYVVGDVSSPETCRESCKRRGRGHFHLIECKGGQQCLEKSEQKRYARHSQQKYLGFEFQKFDEILCFQFWELKMWAHPLQNTEDIDIIQSCDAYCPLCQNNKSFCEERGWHTHSDKIKDHKFPCSLNHQQDIFHGIDVAFVIDTTESMSKYIKSCIEIIKKTMQNFQKFKKHLNQCQFAIVSYKDHTFPYDVNQQIIQVQNFASEDVINQFLESLQAQGGDDYPEALLDGLNASIKLNWNEKNIKIIYLIADAPPHGNNDNKKQTKYHSFKDSFPDGCPCGLKQKEILEQFQQLNIQLKIVKLNSTLEMMISNFKEEYQNLIELTPQNMDYGYLQISGTQRNYISIQIMSLPVKNIEFKIYNQY</sequence>
<feature type="domain" description="VLIG-type G" evidence="6">
    <location>
        <begin position="292"/>
        <end position="330"/>
    </location>
</feature>
<dbReference type="PANTHER" id="PTHR22796:SF1">
    <property type="entry name" value="VWFA DOMAIN-CONTAINING PROTEIN"/>
    <property type="match status" value="1"/>
</dbReference>
<evidence type="ECO:0000256" key="1">
    <source>
        <dbReference type="ARBA" id="ARBA00004613"/>
    </source>
</evidence>
<keyword evidence="8" id="KW-1185">Reference proteome</keyword>
<dbReference type="Proteomes" id="UP000692954">
    <property type="component" value="Unassembled WGS sequence"/>
</dbReference>
<keyword evidence="4" id="KW-0175">Coiled coil</keyword>
<dbReference type="GO" id="GO:0005525">
    <property type="term" value="F:GTP binding"/>
    <property type="evidence" value="ECO:0007669"/>
    <property type="project" value="InterPro"/>
</dbReference>
<dbReference type="EMBL" id="CAJJDN010000075">
    <property type="protein sequence ID" value="CAD8101167.1"/>
    <property type="molecule type" value="Genomic_DNA"/>
</dbReference>
<evidence type="ECO:0000256" key="2">
    <source>
        <dbReference type="ARBA" id="ARBA00022525"/>
    </source>
</evidence>
<evidence type="ECO:0000313" key="8">
    <source>
        <dbReference type="Proteomes" id="UP000692954"/>
    </source>
</evidence>
<feature type="domain" description="VWFA" evidence="5">
    <location>
        <begin position="1682"/>
        <end position="1909"/>
    </location>
</feature>
<feature type="coiled-coil region" evidence="4">
    <location>
        <begin position="765"/>
        <end position="827"/>
    </location>
</feature>
<protein>
    <recommendedName>
        <fullName evidence="9">VLIG-type G domain-containing protein</fullName>
    </recommendedName>
</protein>
<comment type="subcellular location">
    <subcellularLocation>
        <location evidence="1">Secreted</location>
    </subcellularLocation>
</comment>
<gene>
    <name evidence="7" type="ORF">PSON_ATCC_30995.1.T0750129</name>
</gene>
<dbReference type="Pfam" id="PF01926">
    <property type="entry name" value="MMR_HSR1"/>
    <property type="match status" value="1"/>
</dbReference>
<dbReference type="PROSITE" id="PS50234">
    <property type="entry name" value="VWFA"/>
    <property type="match status" value="1"/>
</dbReference>
<evidence type="ECO:0000259" key="5">
    <source>
        <dbReference type="PROSITE" id="PS50234"/>
    </source>
</evidence>
<evidence type="ECO:0000256" key="3">
    <source>
        <dbReference type="ARBA" id="ARBA00022729"/>
    </source>
</evidence>
<dbReference type="InterPro" id="IPR056861">
    <property type="entry name" value="HMCN1-like_VWA"/>
</dbReference>